<dbReference type="Gene3D" id="3.40.630.10">
    <property type="entry name" value="Zn peptidases"/>
    <property type="match status" value="1"/>
</dbReference>
<proteinExistence type="predicted"/>
<dbReference type="EMBL" id="CP017708">
    <property type="protein sequence ID" value="AOY84792.2"/>
    <property type="molecule type" value="Genomic_DNA"/>
</dbReference>
<dbReference type="Proteomes" id="UP000176944">
    <property type="component" value="Chromosome"/>
</dbReference>
<dbReference type="Pfam" id="PF04389">
    <property type="entry name" value="Peptidase_M28"/>
    <property type="match status" value="1"/>
</dbReference>
<dbReference type="InterPro" id="IPR007484">
    <property type="entry name" value="Peptidase_M28"/>
</dbReference>
<dbReference type="GO" id="GO:0006508">
    <property type="term" value="P:proteolysis"/>
    <property type="evidence" value="ECO:0007669"/>
    <property type="project" value="InterPro"/>
</dbReference>
<gene>
    <name evidence="2" type="ORF">BJP36_20535</name>
</gene>
<feature type="domain" description="Peptidase M28" evidence="1">
    <location>
        <begin position="72"/>
        <end position="282"/>
    </location>
</feature>
<organism evidence="2">
    <name type="scientific">Moorena producens (strain JHB)</name>
    <dbReference type="NCBI Taxonomy" id="1454205"/>
    <lineage>
        <taxon>Bacteria</taxon>
        <taxon>Bacillati</taxon>
        <taxon>Cyanobacteriota</taxon>
        <taxon>Cyanophyceae</taxon>
        <taxon>Coleofasciculales</taxon>
        <taxon>Coleofasciculaceae</taxon>
        <taxon>Moorena</taxon>
    </lineage>
</organism>
<dbReference type="GO" id="GO:0008235">
    <property type="term" value="F:metalloexopeptidase activity"/>
    <property type="evidence" value="ECO:0007669"/>
    <property type="project" value="InterPro"/>
</dbReference>
<sequence>MVRLDDNLLPDYTALDLKERLITHLSQIVRDRDPYMASAGHFYVQEYIRQELEQWGSVEIHKFQVSGKTHHNLILNLPGKEARPQQFAPILIGSHYDAVPGSPGADDNGTGVAVLLELARAFASQAPLHPVRLVAFDMEEYGLLGSTAYAAYLKEQQQPLRLMLSLEMLGYCDRTPNSQTYPPGLKYFYPNQGDFITLVGNLPTILDLRHLARRIRQVGIPCQCLPIPSRGIIVRETRLSDHAPFWDQGYRALMVTDTAFLRNPHYHQPSDRIDTLDLDFLTGVCRGLIAGIGNLV</sequence>
<dbReference type="PANTHER" id="PTHR12147:SF26">
    <property type="entry name" value="PEPTIDASE M28 DOMAIN-CONTAINING PROTEIN"/>
    <property type="match status" value="1"/>
</dbReference>
<reference evidence="2" key="1">
    <citation type="journal article" date="2017" name="Proc. Natl. Acad. Sci. U.S.A.">
        <title>Comparative genomics uncovers the prolific and distinctive metabolic potential of the cyanobacterial genus Moorea.</title>
        <authorList>
            <person name="Leao T."/>
            <person name="Castelao G."/>
            <person name="Korobeynikov A."/>
            <person name="Monroe E.A."/>
            <person name="Podell S."/>
            <person name="Glukhov E."/>
            <person name="Allen E.E."/>
            <person name="Gerwick W.H."/>
            <person name="Gerwick L."/>
        </authorList>
    </citation>
    <scope>NUCLEOTIDE SEQUENCE</scope>
    <source>
        <strain evidence="2">JHB</strain>
    </source>
</reference>
<evidence type="ECO:0000259" key="1">
    <source>
        <dbReference type="Pfam" id="PF04389"/>
    </source>
</evidence>
<name>A0A1D9GAX0_MOOP1</name>
<dbReference type="SUPFAM" id="SSF53187">
    <property type="entry name" value="Zn-dependent exopeptidases"/>
    <property type="match status" value="1"/>
</dbReference>
<evidence type="ECO:0000313" key="2">
    <source>
        <dbReference type="EMBL" id="AOY84792.2"/>
    </source>
</evidence>
<dbReference type="InterPro" id="IPR045175">
    <property type="entry name" value="M28_fam"/>
</dbReference>
<reference evidence="2" key="2">
    <citation type="submission" date="2022-10" db="EMBL/GenBank/DDBJ databases">
        <authorList>
            <person name="Ngo T.-E."/>
        </authorList>
    </citation>
    <scope>NUCLEOTIDE SEQUENCE</scope>
    <source>
        <strain evidence="2">JHB</strain>
    </source>
</reference>
<accession>A0A1D9GAX0</accession>
<dbReference type="PANTHER" id="PTHR12147">
    <property type="entry name" value="METALLOPEPTIDASE M28 FAMILY MEMBER"/>
    <property type="match status" value="1"/>
</dbReference>
<protein>
    <submittedName>
        <fullName evidence="2">M20/M25/M40 family metallo-hydrolase</fullName>
    </submittedName>
</protein>
<dbReference type="AlphaFoldDB" id="A0A1D9GAX0"/>